<evidence type="ECO:0000313" key="8">
    <source>
        <dbReference type="Proteomes" id="UP001595711"/>
    </source>
</evidence>
<keyword evidence="1" id="KW-0001">2Fe-2S</keyword>
<evidence type="ECO:0000256" key="4">
    <source>
        <dbReference type="ARBA" id="ARBA00023004"/>
    </source>
</evidence>
<dbReference type="Proteomes" id="UP001595711">
    <property type="component" value="Unassembled WGS sequence"/>
</dbReference>
<dbReference type="InterPro" id="IPR044043">
    <property type="entry name" value="VanA_C_cat"/>
</dbReference>
<dbReference type="PROSITE" id="PS51296">
    <property type="entry name" value="RIESKE"/>
    <property type="match status" value="1"/>
</dbReference>
<evidence type="ECO:0000256" key="1">
    <source>
        <dbReference type="ARBA" id="ARBA00022714"/>
    </source>
</evidence>
<dbReference type="Gene3D" id="2.102.10.10">
    <property type="entry name" value="Rieske [2Fe-2S] iron-sulphur domain"/>
    <property type="match status" value="1"/>
</dbReference>
<dbReference type="PANTHER" id="PTHR21266">
    <property type="entry name" value="IRON-SULFUR DOMAIN CONTAINING PROTEIN"/>
    <property type="match status" value="1"/>
</dbReference>
<keyword evidence="8" id="KW-1185">Reference proteome</keyword>
<dbReference type="PANTHER" id="PTHR21266:SF60">
    <property type="entry name" value="3-KETOSTEROID-9-ALPHA-MONOOXYGENASE, OXYGENASE COMPONENT"/>
    <property type="match status" value="1"/>
</dbReference>
<feature type="domain" description="Rieske" evidence="6">
    <location>
        <begin position="32"/>
        <end position="135"/>
    </location>
</feature>
<name>A0ABV7VLY9_9PROT</name>
<keyword evidence="2" id="KW-0479">Metal-binding</keyword>
<dbReference type="Pfam" id="PF19112">
    <property type="entry name" value="VanA_C"/>
    <property type="match status" value="1"/>
</dbReference>
<keyword evidence="5" id="KW-0411">Iron-sulfur</keyword>
<dbReference type="RefSeq" id="WP_379729624.1">
    <property type="nucleotide sequence ID" value="NZ_JBHRYJ010000006.1"/>
</dbReference>
<dbReference type="Gene3D" id="3.90.380.10">
    <property type="entry name" value="Naphthalene 1,2-dioxygenase Alpha Subunit, Chain A, domain 1"/>
    <property type="match status" value="1"/>
</dbReference>
<dbReference type="SUPFAM" id="SSF55961">
    <property type="entry name" value="Bet v1-like"/>
    <property type="match status" value="1"/>
</dbReference>
<dbReference type="SUPFAM" id="SSF50022">
    <property type="entry name" value="ISP domain"/>
    <property type="match status" value="1"/>
</dbReference>
<evidence type="ECO:0000259" key="6">
    <source>
        <dbReference type="PROSITE" id="PS51296"/>
    </source>
</evidence>
<organism evidence="7 8">
    <name type="scientific">Ferrovibrio xuzhouensis</name>
    <dbReference type="NCBI Taxonomy" id="1576914"/>
    <lineage>
        <taxon>Bacteria</taxon>
        <taxon>Pseudomonadati</taxon>
        <taxon>Pseudomonadota</taxon>
        <taxon>Alphaproteobacteria</taxon>
        <taxon>Rhodospirillales</taxon>
        <taxon>Rhodospirillaceae</taxon>
        <taxon>Ferrovibrio</taxon>
    </lineage>
</organism>
<keyword evidence="3" id="KW-0560">Oxidoreductase</keyword>
<keyword evidence="4" id="KW-0408">Iron</keyword>
<reference evidence="8" key="1">
    <citation type="journal article" date="2019" name="Int. J. Syst. Evol. Microbiol.">
        <title>The Global Catalogue of Microorganisms (GCM) 10K type strain sequencing project: providing services to taxonomists for standard genome sequencing and annotation.</title>
        <authorList>
            <consortium name="The Broad Institute Genomics Platform"/>
            <consortium name="The Broad Institute Genome Sequencing Center for Infectious Disease"/>
            <person name="Wu L."/>
            <person name="Ma J."/>
        </authorList>
    </citation>
    <scope>NUCLEOTIDE SEQUENCE [LARGE SCALE GENOMIC DNA]</scope>
    <source>
        <strain evidence="8">KCTC 42182</strain>
    </source>
</reference>
<proteinExistence type="predicted"/>
<dbReference type="InterPro" id="IPR050584">
    <property type="entry name" value="Cholesterol_7-desaturase"/>
</dbReference>
<comment type="caution">
    <text evidence="7">The sequence shown here is derived from an EMBL/GenBank/DDBJ whole genome shotgun (WGS) entry which is preliminary data.</text>
</comment>
<sequence length="364" mass="40587">MAMSIASDARSAPSADAVAAEALLNRGLRNLWYPVAPGWMVASAPVGITRLSENIVLWRDADGQVHALEDRCPHRGARLTLGWALGDRVACWYHGVEVRHDGVVPRVPAQANAPMEGKRCVRSYHVREAAGAIFLWFGDALHAEPAEFTLPMELTSPDYAAILCTAHWKCNYRYAIDNVMDPMHGAYLHAQSHSMAEGDKHAEMRLRKTETGFVFEKAGQRGVNFDWTEFGVTDSLWLRLEIPYGKQAGPGGAFTIVGMVAPVDEEHCRVFFWRIRKVSGWQRDTWKFLYRARLEGLHWDVLEQDRVVLEDMAPQAREHEFLYQHDAGLGRVRTTLAKMARDQVKALAAASADKPVAGAVSAAE</sequence>
<dbReference type="InterPro" id="IPR036922">
    <property type="entry name" value="Rieske_2Fe-2S_sf"/>
</dbReference>
<evidence type="ECO:0000256" key="3">
    <source>
        <dbReference type="ARBA" id="ARBA00023002"/>
    </source>
</evidence>
<dbReference type="EMBL" id="JBHRYJ010000006">
    <property type="protein sequence ID" value="MFC3677993.1"/>
    <property type="molecule type" value="Genomic_DNA"/>
</dbReference>
<evidence type="ECO:0000256" key="2">
    <source>
        <dbReference type="ARBA" id="ARBA00022723"/>
    </source>
</evidence>
<evidence type="ECO:0000313" key="7">
    <source>
        <dbReference type="EMBL" id="MFC3677993.1"/>
    </source>
</evidence>
<protein>
    <submittedName>
        <fullName evidence="7">Rieske 2Fe-2S domain-containing protein</fullName>
    </submittedName>
</protein>
<dbReference type="InterPro" id="IPR017941">
    <property type="entry name" value="Rieske_2Fe-2S"/>
</dbReference>
<accession>A0ABV7VLY9</accession>
<evidence type="ECO:0000256" key="5">
    <source>
        <dbReference type="ARBA" id="ARBA00023014"/>
    </source>
</evidence>
<dbReference type="Pfam" id="PF00355">
    <property type="entry name" value="Rieske"/>
    <property type="match status" value="1"/>
</dbReference>
<gene>
    <name evidence="7" type="ORF">ACFOOQ_20740</name>
</gene>